<evidence type="ECO:0000313" key="2">
    <source>
        <dbReference type="EMBL" id="AJC72878.1"/>
    </source>
</evidence>
<feature type="domain" description="GerMN" evidence="1">
    <location>
        <begin position="46"/>
        <end position="130"/>
    </location>
</feature>
<reference evidence="2 3" key="1">
    <citation type="submission" date="2014-01" db="EMBL/GenBank/DDBJ databases">
        <title>Genome sequencing of Thermotog hypogea.</title>
        <authorList>
            <person name="Zhang X."/>
            <person name="Alvare G."/>
            <person name="Fristensky B."/>
            <person name="Chen L."/>
            <person name="Suen T."/>
            <person name="Chen Q."/>
            <person name="Ma K."/>
        </authorList>
    </citation>
    <scope>NUCLEOTIDE SEQUENCE [LARGE SCALE GENOMIC DNA]</scope>
    <source>
        <strain evidence="2 3">DSM 11164</strain>
    </source>
</reference>
<dbReference type="InterPro" id="IPR019606">
    <property type="entry name" value="GerMN"/>
</dbReference>
<evidence type="ECO:0000313" key="3">
    <source>
        <dbReference type="Proteomes" id="UP000077469"/>
    </source>
</evidence>
<dbReference type="PATRIC" id="fig|1123384.7.peg.41"/>
<protein>
    <submittedName>
        <fullName evidence="2">Sporulation protein</fullName>
    </submittedName>
</protein>
<dbReference type="EMBL" id="CP007141">
    <property type="protein sequence ID" value="AJC72878.1"/>
    <property type="molecule type" value="Genomic_DNA"/>
</dbReference>
<accession>A0A0X1KNK8</accession>
<dbReference type="PaxDb" id="1123384-AJ81_00220"/>
<dbReference type="KEGG" id="phy:AJ81_00220"/>
<organism evidence="2 3">
    <name type="scientific">Pseudothermotoga hypogea DSM 11164 = NBRC 106472</name>
    <dbReference type="NCBI Taxonomy" id="1123384"/>
    <lineage>
        <taxon>Bacteria</taxon>
        <taxon>Thermotogati</taxon>
        <taxon>Thermotogota</taxon>
        <taxon>Thermotogae</taxon>
        <taxon>Thermotogales</taxon>
        <taxon>Thermotogaceae</taxon>
        <taxon>Pseudothermotoga</taxon>
    </lineage>
</organism>
<sequence>MKKFVLVLLIVLSAQLVARQLTLFYLDDKLNPVSVRQNVGDDSDLVKTIFDRLASPPNGLKSFVPSDVLRAYFFVESYLVIDLKRGPISMLDFTQERFFVHQLLRTIFENFSGIDAVYFLVDGSRRDVLTKMVDVRFGFARHFWSRWPVEGEQ</sequence>
<gene>
    <name evidence="2" type="ORF">AJ81_00220</name>
</gene>
<dbReference type="Proteomes" id="UP000077469">
    <property type="component" value="Chromosome"/>
</dbReference>
<dbReference type="OrthoDB" id="47565at2"/>
<dbReference type="SMART" id="SM00909">
    <property type="entry name" value="Germane"/>
    <property type="match status" value="1"/>
</dbReference>
<dbReference type="RefSeq" id="WP_031502974.1">
    <property type="nucleotide sequence ID" value="NC_022795.1"/>
</dbReference>
<evidence type="ECO:0000259" key="1">
    <source>
        <dbReference type="SMART" id="SM00909"/>
    </source>
</evidence>
<proteinExistence type="predicted"/>
<dbReference type="STRING" id="1123384.AJ81_00220"/>
<name>A0A0X1KNK8_9THEM</name>
<dbReference type="AlphaFoldDB" id="A0A0X1KNK8"/>
<keyword evidence="3" id="KW-1185">Reference proteome</keyword>
<dbReference type="Pfam" id="PF10646">
    <property type="entry name" value="Germane"/>
    <property type="match status" value="1"/>
</dbReference>